<comment type="caution">
    <text evidence="2">The sequence shown here is derived from an EMBL/GenBank/DDBJ whole genome shotgun (WGS) entry which is preliminary data.</text>
</comment>
<dbReference type="Proteomes" id="UP000499080">
    <property type="component" value="Unassembled WGS sequence"/>
</dbReference>
<proteinExistence type="predicted"/>
<reference evidence="2 3" key="1">
    <citation type="journal article" date="2019" name="Sci. Rep.">
        <title>Orb-weaving spider Araneus ventricosus genome elucidates the spidroin gene catalogue.</title>
        <authorList>
            <person name="Kono N."/>
            <person name="Nakamura H."/>
            <person name="Ohtoshi R."/>
            <person name="Moran D.A.P."/>
            <person name="Shinohara A."/>
            <person name="Yoshida Y."/>
            <person name="Fujiwara M."/>
            <person name="Mori M."/>
            <person name="Tomita M."/>
            <person name="Arakawa K."/>
        </authorList>
    </citation>
    <scope>NUCLEOTIDE SEQUENCE [LARGE SCALE GENOMIC DNA]</scope>
</reference>
<dbReference type="EMBL" id="BGPR01006293">
    <property type="protein sequence ID" value="GBN17747.1"/>
    <property type="molecule type" value="Genomic_DNA"/>
</dbReference>
<name>A0A4Y2LXD9_ARAVE</name>
<sequence length="139" mass="16129">METKRLIEKKATARKLALKGVNPDSFDEFKSLRSSVEYNIQKDYNTYLRHTENNLISDPKKFWSYFKNENINTPDSLFYNNVCYENDGDIANAFADYFSSVFKSSTDLMEMMNAKATASVILLKSKALPMMMWFWLAGN</sequence>
<dbReference type="EMBL" id="BGPR01006414">
    <property type="protein sequence ID" value="GBN18810.1"/>
    <property type="molecule type" value="Genomic_DNA"/>
</dbReference>
<organism evidence="2 3">
    <name type="scientific">Araneus ventricosus</name>
    <name type="common">Orbweaver spider</name>
    <name type="synonym">Epeira ventricosa</name>
    <dbReference type="NCBI Taxonomy" id="182803"/>
    <lineage>
        <taxon>Eukaryota</taxon>
        <taxon>Metazoa</taxon>
        <taxon>Ecdysozoa</taxon>
        <taxon>Arthropoda</taxon>
        <taxon>Chelicerata</taxon>
        <taxon>Arachnida</taxon>
        <taxon>Araneae</taxon>
        <taxon>Araneomorphae</taxon>
        <taxon>Entelegynae</taxon>
        <taxon>Araneoidea</taxon>
        <taxon>Araneidae</taxon>
        <taxon>Araneus</taxon>
    </lineage>
</organism>
<protein>
    <submittedName>
        <fullName evidence="2">Uncharacterized protein</fullName>
    </submittedName>
</protein>
<evidence type="ECO:0000313" key="2">
    <source>
        <dbReference type="EMBL" id="GBN18810.1"/>
    </source>
</evidence>
<evidence type="ECO:0000313" key="3">
    <source>
        <dbReference type="Proteomes" id="UP000499080"/>
    </source>
</evidence>
<gene>
    <name evidence="2" type="ORF">AVEN_167372_1</name>
    <name evidence="1" type="ORF">AVEN_236953_1</name>
</gene>
<accession>A0A4Y2LXD9</accession>
<keyword evidence="3" id="KW-1185">Reference proteome</keyword>
<dbReference type="AlphaFoldDB" id="A0A4Y2LXD9"/>
<evidence type="ECO:0000313" key="1">
    <source>
        <dbReference type="EMBL" id="GBN17747.1"/>
    </source>
</evidence>